<dbReference type="InterPro" id="IPR003959">
    <property type="entry name" value="ATPase_AAA_core"/>
</dbReference>
<feature type="domain" description="ATPase AAA-type core" evidence="1">
    <location>
        <begin position="47"/>
        <end position="374"/>
    </location>
</feature>
<sequence length="440" mass="51227">MLIEFRVENFLSIQDEQILSMMASKDNTFFDSHTNGDKKLALLKSSVIYGANASGKSNIVKALQTMKTIVISSANTQRGDKLPITPFLLGDEDDKPTKFEIIFIQNDTKYQYGFILNSEKILEEWLLTFDENNTEQNWFERIYNKKEGRYNYSFGDQFLADEIYKQLWENSTRDNALFLSVAIQLNNEQLKPVFDFFNLKLQIANSNSWGNGKSITINEYKKDKELVNSFFKIADLDIEGVEIKTSDIDENSLPSNLQNIPQELKEKIIQEVKNIQNLKNVKILEDISFIHLSQKNQIKFLNFNDESDGTRKFFNIAGIWIDSLKKGNILIIDELNTHLHPLMTKFLVNLFHNEDLNKSNAQLIFTTHDTSILNQDIFRRDQIWFCEKQNKATKLYPLSDFEESEERRDKTNLENDYLLGRFGALPYFKEILSSWSDNGN</sequence>
<dbReference type="PANTHER" id="PTHR40396:SF1">
    <property type="entry name" value="ATPASE AAA-TYPE CORE DOMAIN-CONTAINING PROTEIN"/>
    <property type="match status" value="1"/>
</dbReference>
<dbReference type="CDD" id="cd00267">
    <property type="entry name" value="ABC_ATPase"/>
    <property type="match status" value="1"/>
</dbReference>
<evidence type="ECO:0000259" key="1">
    <source>
        <dbReference type="Pfam" id="PF13304"/>
    </source>
</evidence>
<dbReference type="GO" id="GO:0016887">
    <property type="term" value="F:ATP hydrolysis activity"/>
    <property type="evidence" value="ECO:0007669"/>
    <property type="project" value="InterPro"/>
</dbReference>
<protein>
    <submittedName>
        <fullName evidence="2">ATP-binding protein</fullName>
    </submittedName>
</protein>
<evidence type="ECO:0000313" key="3">
    <source>
        <dbReference type="EMBL" id="EAK6134769.1"/>
    </source>
</evidence>
<keyword evidence="2" id="KW-0547">Nucleotide-binding</keyword>
<proteinExistence type="predicted"/>
<dbReference type="EMBL" id="AACHSJ010000006">
    <property type="protein sequence ID" value="EAK6134769.1"/>
    <property type="molecule type" value="Genomic_DNA"/>
</dbReference>
<dbReference type="GO" id="GO:0005524">
    <property type="term" value="F:ATP binding"/>
    <property type="evidence" value="ECO:0007669"/>
    <property type="project" value="UniProtKB-KW"/>
</dbReference>
<evidence type="ECO:0000313" key="2">
    <source>
        <dbReference type="EMBL" id="EAJ8417529.1"/>
    </source>
</evidence>
<dbReference type="RefSeq" id="WP_070216859.1">
    <property type="nucleotide sequence ID" value="NZ_CP172351.1"/>
</dbReference>
<dbReference type="PANTHER" id="PTHR40396">
    <property type="entry name" value="ATPASE-LIKE PROTEIN"/>
    <property type="match status" value="1"/>
</dbReference>
<reference evidence="2" key="1">
    <citation type="submission" date="2018-05" db="EMBL/GenBank/DDBJ databases">
        <authorList>
            <consortium name="NARMS: The National Antimicrobial Resistance Monitoring System"/>
        </authorList>
    </citation>
    <scope>NUCLEOTIDE SEQUENCE</scope>
    <source>
        <strain evidence="2">FSIS1607835</strain>
    </source>
</reference>
<name>A0A5Y7GLF6_CAMJU</name>
<dbReference type="InterPro" id="IPR027417">
    <property type="entry name" value="P-loop_NTPase"/>
</dbReference>
<comment type="caution">
    <text evidence="2">The sequence shown here is derived from an EMBL/GenBank/DDBJ whole genome shotgun (WGS) entry which is preliminary data.</text>
</comment>
<dbReference type="SUPFAM" id="SSF52540">
    <property type="entry name" value="P-loop containing nucleoside triphosphate hydrolases"/>
    <property type="match status" value="1"/>
</dbReference>
<dbReference type="Gene3D" id="3.40.50.300">
    <property type="entry name" value="P-loop containing nucleotide triphosphate hydrolases"/>
    <property type="match status" value="1"/>
</dbReference>
<keyword evidence="2" id="KW-0067">ATP-binding</keyword>
<accession>A0A5Y7GLF6</accession>
<dbReference type="Pfam" id="PF13304">
    <property type="entry name" value="AAA_21"/>
    <property type="match status" value="1"/>
</dbReference>
<dbReference type="AlphaFoldDB" id="A0A5Y7GLF6"/>
<reference evidence="3" key="2">
    <citation type="submission" date="2018-05" db="EMBL/GenBank/DDBJ databases">
        <authorList>
            <consortium name="PulseNet: The National Subtyping Network for Foodborne Disease Surveillance"/>
            <person name="Tarr C.L."/>
            <person name="Trees E."/>
            <person name="Katz L.S."/>
            <person name="Carleton-Romer H.A."/>
            <person name="Stroika S."/>
            <person name="Kucerova Z."/>
            <person name="Roache K.F."/>
            <person name="Sabol A.L."/>
            <person name="Besser J."/>
            <person name="Gerner-Smidt P."/>
        </authorList>
    </citation>
    <scope>NUCLEOTIDE SEQUENCE</scope>
    <source>
        <strain evidence="3">PNUSAC001686</strain>
    </source>
</reference>
<dbReference type="EMBL" id="AACBEL010000001">
    <property type="protein sequence ID" value="EAJ8417529.1"/>
    <property type="molecule type" value="Genomic_DNA"/>
</dbReference>
<gene>
    <name evidence="3" type="ORF">B6M74_04855</name>
    <name evidence="2" type="ORF">BKI68_00065</name>
</gene>
<organism evidence="2">
    <name type="scientific">Campylobacter jejuni</name>
    <dbReference type="NCBI Taxonomy" id="197"/>
    <lineage>
        <taxon>Bacteria</taxon>
        <taxon>Pseudomonadati</taxon>
        <taxon>Campylobacterota</taxon>
        <taxon>Epsilonproteobacteria</taxon>
        <taxon>Campylobacterales</taxon>
        <taxon>Campylobacteraceae</taxon>
        <taxon>Campylobacter</taxon>
    </lineage>
</organism>